<dbReference type="EMBL" id="CH445337">
    <property type="protein sequence ID" value="EAT83934.1"/>
    <property type="molecule type" value="Genomic_DNA"/>
</dbReference>
<gene>
    <name evidence="1" type="ORF">SNOG_08766</name>
</gene>
<sequence length="50" mass="5900">MDNLRYHSHIEPSTEAGRPISACEMSKEIGNAKDTERFRESLRRRRARCH</sequence>
<accession>Q0UHJ8</accession>
<dbReference type="AlphaFoldDB" id="Q0UHJ8"/>
<organism evidence="1 2">
    <name type="scientific">Phaeosphaeria nodorum (strain SN15 / ATCC MYA-4574 / FGSC 10173)</name>
    <name type="common">Glume blotch fungus</name>
    <name type="synonym">Parastagonospora nodorum</name>
    <dbReference type="NCBI Taxonomy" id="321614"/>
    <lineage>
        <taxon>Eukaryota</taxon>
        <taxon>Fungi</taxon>
        <taxon>Dikarya</taxon>
        <taxon>Ascomycota</taxon>
        <taxon>Pezizomycotina</taxon>
        <taxon>Dothideomycetes</taxon>
        <taxon>Pleosporomycetidae</taxon>
        <taxon>Pleosporales</taxon>
        <taxon>Pleosporineae</taxon>
        <taxon>Phaeosphaeriaceae</taxon>
        <taxon>Parastagonospora</taxon>
    </lineage>
</organism>
<reference evidence="2" key="1">
    <citation type="journal article" date="2007" name="Plant Cell">
        <title>Dothideomycete-plant interactions illuminated by genome sequencing and EST analysis of the wheat pathogen Stagonospora nodorum.</title>
        <authorList>
            <person name="Hane J.K."/>
            <person name="Lowe R.G."/>
            <person name="Solomon P.S."/>
            <person name="Tan K.C."/>
            <person name="Schoch C.L."/>
            <person name="Spatafora J.W."/>
            <person name="Crous P.W."/>
            <person name="Kodira C."/>
            <person name="Birren B.W."/>
            <person name="Galagan J.E."/>
            <person name="Torriani S.F."/>
            <person name="McDonald B.A."/>
            <person name="Oliver R.P."/>
        </authorList>
    </citation>
    <scope>NUCLEOTIDE SEQUENCE [LARGE SCALE GENOMIC DNA]</scope>
    <source>
        <strain evidence="2">SN15 / ATCC MYA-4574 / FGSC 10173</strain>
    </source>
</reference>
<dbReference type="InParanoid" id="Q0UHJ8"/>
<dbReference type="RefSeq" id="XP_001799074.1">
    <property type="nucleotide sequence ID" value="XM_001799022.1"/>
</dbReference>
<evidence type="ECO:0000313" key="2">
    <source>
        <dbReference type="Proteomes" id="UP000001055"/>
    </source>
</evidence>
<protein>
    <submittedName>
        <fullName evidence="1">Uncharacterized protein</fullName>
    </submittedName>
</protein>
<proteinExistence type="predicted"/>
<dbReference type="Proteomes" id="UP000001055">
    <property type="component" value="Unassembled WGS sequence"/>
</dbReference>
<evidence type="ECO:0000313" key="1">
    <source>
        <dbReference type="EMBL" id="EAT83934.1"/>
    </source>
</evidence>
<dbReference type="GeneID" id="5975973"/>
<dbReference type="KEGG" id="pno:SNOG_08766"/>
<name>Q0UHJ8_PHANO</name>